<evidence type="ECO:0000313" key="5">
    <source>
        <dbReference type="EMBL" id="ELW65240.1"/>
    </source>
</evidence>
<dbReference type="GO" id="GO:0006412">
    <property type="term" value="P:translation"/>
    <property type="evidence" value="ECO:0007669"/>
    <property type="project" value="InterPro"/>
</dbReference>
<dbReference type="InterPro" id="IPR020568">
    <property type="entry name" value="Ribosomal_Su5_D2-typ_SF"/>
</dbReference>
<sequence>MPKKLLLMAGLDDGYTSARGCTATLGNFAKATFDTISKTYSYLTLDLWKETVFTKSPYQEFTDHFIKTHTRRHLPGKNAGTLRCDKFCPFGGAVPVHAQLASRDRGLWWILTLGAAERYPGVDGGRDGGDFGAALGGHATAGELKQDKGRDLRAVTGRRGDAVRRPVRGMGSASSSEAAEGGAGNPELKCRRAPHTPRPGVSRGPSWRPNPPRRLKSDDGQSGRGTLSDEHAGVISVLAQQAAKLTSDPTDIPVVCLESDNGHNRQLCPGSVAVNVFVMGMTKTFAIFFVVFQEEFEGTSEQTGWIGSIMSSLRFFAGLGSALLYQVAAVAITKYFKKRLALATAIARSGMGLTFLLAPFTKLLIDLYDWTGALILFGAITLNLVPSSMLLRPIHIKSKHNSDTKDKGSSLSTSGPEALHGTETSCGKTQSAIKDSTTQKAEQPDQSVLVSQNPTEEFINRPNRNRQSVLSNKESYEKKAIPWKCQQNLFDISLFRNPFFYIFTWSFLLSQLAYFIPTFHLVARAKTLGIDIMDASYLVSVAGITETVSQIISGWVADQNWIKKYHYHKSYLILCGITNLLAPLATTFPLLMTYSIFFAIFTGGYLALILPVLFLQKQEDKCQCQKIAN</sequence>
<feature type="transmembrane region" description="Helical" evidence="3">
    <location>
        <begin position="570"/>
        <end position="590"/>
    </location>
</feature>
<dbReference type="InterPro" id="IPR011701">
    <property type="entry name" value="MFS"/>
</dbReference>
<dbReference type="InterPro" id="IPR014721">
    <property type="entry name" value="Ribsml_uS5_D2-typ_fold_subgr"/>
</dbReference>
<dbReference type="Gene3D" id="3.30.230.10">
    <property type="match status" value="1"/>
</dbReference>
<dbReference type="Proteomes" id="UP000011518">
    <property type="component" value="Unassembled WGS sequence"/>
</dbReference>
<feature type="transmembrane region" description="Helical" evidence="3">
    <location>
        <begin position="537"/>
        <end position="558"/>
    </location>
</feature>
<dbReference type="Gene3D" id="1.20.1250.20">
    <property type="entry name" value="MFS general substrate transporter like domains"/>
    <property type="match status" value="1"/>
</dbReference>
<keyword evidence="3" id="KW-1133">Transmembrane helix</keyword>
<evidence type="ECO:0000313" key="6">
    <source>
        <dbReference type="Proteomes" id="UP000011518"/>
    </source>
</evidence>
<dbReference type="SUPFAM" id="SSF103473">
    <property type="entry name" value="MFS general substrate transporter"/>
    <property type="match status" value="1"/>
</dbReference>
<accession>L9KQK7</accession>
<dbReference type="InterPro" id="IPR005324">
    <property type="entry name" value="Ribosomal_uS5_C"/>
</dbReference>
<dbReference type="SUPFAM" id="SSF54211">
    <property type="entry name" value="Ribosomal protein S5 domain 2-like"/>
    <property type="match status" value="1"/>
</dbReference>
<feature type="transmembrane region" description="Helical" evidence="3">
    <location>
        <begin position="312"/>
        <end position="333"/>
    </location>
</feature>
<evidence type="ECO:0000259" key="4">
    <source>
        <dbReference type="Pfam" id="PF03719"/>
    </source>
</evidence>
<protein>
    <submittedName>
        <fullName evidence="5">Monocarboxylate transporter 5</fullName>
    </submittedName>
</protein>
<keyword evidence="3" id="KW-0472">Membrane</keyword>
<organism evidence="5 6">
    <name type="scientific">Tupaia chinensis</name>
    <name type="common">Chinese tree shrew</name>
    <name type="synonym">Tupaia belangeri chinensis</name>
    <dbReference type="NCBI Taxonomy" id="246437"/>
    <lineage>
        <taxon>Eukaryota</taxon>
        <taxon>Metazoa</taxon>
        <taxon>Chordata</taxon>
        <taxon>Craniata</taxon>
        <taxon>Vertebrata</taxon>
        <taxon>Euteleostomi</taxon>
        <taxon>Mammalia</taxon>
        <taxon>Eutheria</taxon>
        <taxon>Euarchontoglires</taxon>
        <taxon>Scandentia</taxon>
        <taxon>Tupaiidae</taxon>
        <taxon>Tupaia</taxon>
    </lineage>
</organism>
<feature type="compositionally biased region" description="Basic and acidic residues" evidence="2">
    <location>
        <begin position="215"/>
        <end position="229"/>
    </location>
</feature>
<feature type="transmembrane region" description="Helical" evidence="3">
    <location>
        <begin position="340"/>
        <end position="358"/>
    </location>
</feature>
<feature type="region of interest" description="Disordered" evidence="2">
    <location>
        <begin position="399"/>
        <end position="464"/>
    </location>
</feature>
<dbReference type="GO" id="GO:0043066">
    <property type="term" value="P:negative regulation of apoptotic process"/>
    <property type="evidence" value="ECO:0007669"/>
    <property type="project" value="InterPro"/>
</dbReference>
<dbReference type="GO" id="GO:0003735">
    <property type="term" value="F:structural constituent of ribosome"/>
    <property type="evidence" value="ECO:0007669"/>
    <property type="project" value="InterPro"/>
</dbReference>
<dbReference type="PANTHER" id="PTHR11360">
    <property type="entry name" value="MONOCARBOXYLATE TRANSPORTER"/>
    <property type="match status" value="1"/>
</dbReference>
<dbReference type="AlphaFoldDB" id="L9KQK7"/>
<keyword evidence="3" id="KW-0812">Transmembrane</keyword>
<dbReference type="InterPro" id="IPR024135">
    <property type="entry name" value="LAMTOR5"/>
</dbReference>
<dbReference type="GO" id="GO:0008028">
    <property type="term" value="F:monocarboxylic acid transmembrane transporter activity"/>
    <property type="evidence" value="ECO:0007669"/>
    <property type="project" value="TreeGrafter"/>
</dbReference>
<evidence type="ECO:0000256" key="3">
    <source>
        <dbReference type="SAM" id="Phobius"/>
    </source>
</evidence>
<feature type="compositionally biased region" description="Low complexity" evidence="2">
    <location>
        <begin position="171"/>
        <end position="180"/>
    </location>
</feature>
<dbReference type="Pfam" id="PF03719">
    <property type="entry name" value="Ribosomal_S5_C"/>
    <property type="match status" value="1"/>
</dbReference>
<feature type="transmembrane region" description="Helical" evidence="3">
    <location>
        <begin position="272"/>
        <end position="292"/>
    </location>
</feature>
<feature type="transmembrane region" description="Helical" evidence="3">
    <location>
        <begin position="370"/>
        <end position="391"/>
    </location>
</feature>
<dbReference type="InterPro" id="IPR036259">
    <property type="entry name" value="MFS_trans_sf"/>
</dbReference>
<dbReference type="PRINTS" id="PR02092">
    <property type="entry name" value="HEPBVIRUSXIP"/>
</dbReference>
<feature type="domain" description="Small ribosomal subunit protein uS5 C-terminal" evidence="4">
    <location>
        <begin position="2"/>
        <end position="50"/>
    </location>
</feature>
<evidence type="ECO:0000256" key="2">
    <source>
        <dbReference type="SAM" id="MobiDB-lite"/>
    </source>
</evidence>
<feature type="transmembrane region" description="Helical" evidence="3">
    <location>
        <begin position="596"/>
        <end position="615"/>
    </location>
</feature>
<comment type="subcellular location">
    <subcellularLocation>
        <location evidence="1">Membrane</location>
        <topology evidence="1">Multi-pass membrane protein</topology>
    </subcellularLocation>
</comment>
<reference evidence="6" key="2">
    <citation type="journal article" date="2013" name="Nat. Commun.">
        <title>Genome of the Chinese tree shrew.</title>
        <authorList>
            <person name="Fan Y."/>
            <person name="Huang Z.Y."/>
            <person name="Cao C.C."/>
            <person name="Chen C.S."/>
            <person name="Chen Y.X."/>
            <person name="Fan D.D."/>
            <person name="He J."/>
            <person name="Hou H.L."/>
            <person name="Hu L."/>
            <person name="Hu X.T."/>
            <person name="Jiang X.T."/>
            <person name="Lai R."/>
            <person name="Lang Y.S."/>
            <person name="Liang B."/>
            <person name="Liao S.G."/>
            <person name="Mu D."/>
            <person name="Ma Y.Y."/>
            <person name="Niu Y.Y."/>
            <person name="Sun X.Q."/>
            <person name="Xia J.Q."/>
            <person name="Xiao J."/>
            <person name="Xiong Z.Q."/>
            <person name="Xu L."/>
            <person name="Yang L."/>
            <person name="Zhang Y."/>
            <person name="Zhao W."/>
            <person name="Zhao X.D."/>
            <person name="Zheng Y.T."/>
            <person name="Zhou J.M."/>
            <person name="Zhu Y.B."/>
            <person name="Zhang G.J."/>
            <person name="Wang J."/>
            <person name="Yao Y.G."/>
        </authorList>
    </citation>
    <scope>NUCLEOTIDE SEQUENCE [LARGE SCALE GENOMIC DNA]</scope>
</reference>
<dbReference type="STRING" id="246437.L9KQK7"/>
<dbReference type="Pfam" id="PF16672">
    <property type="entry name" value="LAMTOR5"/>
    <property type="match status" value="1"/>
</dbReference>
<name>L9KQK7_TUPCH</name>
<dbReference type="Gene3D" id="3.30.450.30">
    <property type="entry name" value="Dynein light chain 2a, cytoplasmic"/>
    <property type="match status" value="1"/>
</dbReference>
<feature type="transmembrane region" description="Helical" evidence="3">
    <location>
        <begin position="499"/>
        <end position="517"/>
    </location>
</feature>
<dbReference type="GO" id="GO:0071986">
    <property type="term" value="C:Ragulator complex"/>
    <property type="evidence" value="ECO:0007669"/>
    <property type="project" value="InterPro"/>
</dbReference>
<proteinExistence type="predicted"/>
<dbReference type="InParanoid" id="L9KQK7"/>
<feature type="compositionally biased region" description="Polar residues" evidence="2">
    <location>
        <begin position="422"/>
        <end position="455"/>
    </location>
</feature>
<feature type="region of interest" description="Disordered" evidence="2">
    <location>
        <begin position="142"/>
        <end position="229"/>
    </location>
</feature>
<evidence type="ECO:0000256" key="1">
    <source>
        <dbReference type="ARBA" id="ARBA00004141"/>
    </source>
</evidence>
<reference evidence="6" key="1">
    <citation type="submission" date="2012-07" db="EMBL/GenBank/DDBJ databases">
        <title>Genome of the Chinese tree shrew, a rising model animal genetically related to primates.</title>
        <authorList>
            <person name="Zhang G."/>
            <person name="Fan Y."/>
            <person name="Yao Y."/>
            <person name="Huang Z."/>
        </authorList>
    </citation>
    <scope>NUCLEOTIDE SEQUENCE [LARGE SCALE GENOMIC DNA]</scope>
</reference>
<dbReference type="GO" id="GO:0005840">
    <property type="term" value="C:ribosome"/>
    <property type="evidence" value="ECO:0007669"/>
    <property type="project" value="InterPro"/>
</dbReference>
<gene>
    <name evidence="5" type="ORF">TREES_T100005394</name>
</gene>
<keyword evidence="6" id="KW-1185">Reference proteome</keyword>
<feature type="compositionally biased region" description="Basic and acidic residues" evidence="2">
    <location>
        <begin position="144"/>
        <end position="164"/>
    </location>
</feature>
<dbReference type="InterPro" id="IPR050327">
    <property type="entry name" value="Proton-linked_MCT"/>
</dbReference>
<dbReference type="EMBL" id="KB320698">
    <property type="protein sequence ID" value="ELW65240.1"/>
    <property type="molecule type" value="Genomic_DNA"/>
</dbReference>
<dbReference type="Pfam" id="PF07690">
    <property type="entry name" value="MFS_1"/>
    <property type="match status" value="1"/>
</dbReference>
<dbReference type="FunCoup" id="L9KQK7">
    <property type="interactions" value="83"/>
</dbReference>
<dbReference type="PANTHER" id="PTHR11360:SF14">
    <property type="entry name" value="MONOCARBOXYLATE TRANSPORTER 5"/>
    <property type="match status" value="1"/>
</dbReference>